<evidence type="ECO:0000313" key="2">
    <source>
        <dbReference type="EMBL" id="EDO59484.1"/>
    </source>
</evidence>
<proteinExistence type="predicted"/>
<evidence type="ECO:0000313" key="3">
    <source>
        <dbReference type="EMBL" id="PEQ23485.1"/>
    </source>
</evidence>
<dbReference type="HOGENOM" id="CLU_038668_0_0_9"/>
<feature type="compositionally biased region" description="Polar residues" evidence="1">
    <location>
        <begin position="46"/>
        <end position="62"/>
    </location>
</feature>
<feature type="compositionally biased region" description="Basic and acidic residues" evidence="1">
    <location>
        <begin position="36"/>
        <end position="45"/>
    </location>
</feature>
<reference evidence="2 4" key="1">
    <citation type="submission" date="2007-08" db="EMBL/GenBank/DDBJ databases">
        <title>Draft genome sequence of Clostridium leptum (DSM 753).</title>
        <authorList>
            <person name="Sudarsanam P."/>
            <person name="Ley R."/>
            <person name="Guruge J."/>
            <person name="Turnbaugh P.J."/>
            <person name="Mahowald M."/>
            <person name="Liep D."/>
            <person name="Gordon J."/>
        </authorList>
    </citation>
    <scope>NUCLEOTIDE SEQUENCE [LARGE SCALE GENOMIC DNA]</scope>
    <source>
        <strain evidence="2 4">DSM 753</strain>
    </source>
</reference>
<dbReference type="eggNOG" id="ENOG5032V96">
    <property type="taxonomic scope" value="Bacteria"/>
</dbReference>
<reference evidence="2 4" key="2">
    <citation type="submission" date="2007-08" db="EMBL/GenBank/DDBJ databases">
        <authorList>
            <person name="Fulton L."/>
            <person name="Clifton S."/>
            <person name="Fulton B."/>
            <person name="Xu J."/>
            <person name="Minx P."/>
            <person name="Pepin K.H."/>
            <person name="Johnson M."/>
            <person name="Thiruvilangam P."/>
            <person name="Bhonagiri V."/>
            <person name="Nash W.E."/>
            <person name="Wang C."/>
            <person name="Mardis E.R."/>
            <person name="Wilson R.K."/>
        </authorList>
    </citation>
    <scope>NUCLEOTIDE SEQUENCE [LARGE SCALE GENOMIC DNA]</scope>
    <source>
        <strain evidence="2 4">DSM 753</strain>
    </source>
</reference>
<reference evidence="3 5" key="3">
    <citation type="submission" date="2017-07" db="EMBL/GenBank/DDBJ databases">
        <title>Prevalence of linear plasmids in Cutibacterium (Propionibacterium) acnes isolates obtained from prostatic tissue.</title>
        <authorList>
            <person name="Davidsson S."/>
            <person name="Carlsson J."/>
            <person name="Molling P."/>
            <person name="Andren O."/>
            <person name="Andersson S.-O."/>
            <person name="Brzuszkiewicz E."/>
            <person name="Poehlein A."/>
            <person name="Al-Zeer M."/>
            <person name="Brinkmann V."/>
            <person name="Scavenius C."/>
            <person name="Nazipi S."/>
            <person name="Soderquist B."/>
            <person name="Bruggemann H."/>
        </authorList>
    </citation>
    <scope>NUCLEOTIDE SEQUENCE [LARGE SCALE GENOMIC DNA]</scope>
    <source>
        <strain evidence="3 5">DSM 753</strain>
    </source>
</reference>
<sequence>MSESTNNPLNDFLNGAEEENDLFADFPFPVSEETADERPAEEKNPTQEAAGTESAQEGNSVADNPEFEEIKPEEPESSQVVQRPDQKQASLFETALAQTPAAPQQAPQTQEEDPFTAALKKAKAKSDERLTASIAEKAAIFSYGKAKDPIDDRECTFEDLRLKYETDFPELSESKKVSWSVAYGKVTKTISNPGSDKVYDVKAEIEKSKAFLDGVKKAKTDAEKQPECLVKPRVTAQSKGETVRMPSYKECCLTAADAQASDKPIIILPARDGKIYEMRKTPIGTFTAPADFLPELPEAHSGFEMALPKIPMHILMFIINFFQKLSDRFELEALVHILYDTVRRKYAIRVPRQELTHVSVRSVMEEEYPEHMIHVMDIHSHNTMPAKFSPVDDDDEKATRLYAVVGRLDKVFPDITVRASCAGKFICLKPQDVFETSFKAYPYPSIWDEKIDLLSVRACPELPESCTPPERRENRE</sequence>
<gene>
    <name evidence="3" type="ORF">CH238_13620</name>
    <name evidence="2" type="ORF">CLOLEP_03532</name>
</gene>
<keyword evidence="5" id="KW-1185">Reference proteome</keyword>
<comment type="caution">
    <text evidence="2">The sequence shown here is derived from an EMBL/GenBank/DDBJ whole genome shotgun (WGS) entry which is preliminary data.</text>
</comment>
<feature type="compositionally biased region" description="Polar residues" evidence="1">
    <location>
        <begin position="77"/>
        <end position="91"/>
    </location>
</feature>
<evidence type="ECO:0000256" key="1">
    <source>
        <dbReference type="SAM" id="MobiDB-lite"/>
    </source>
</evidence>
<evidence type="ECO:0000313" key="5">
    <source>
        <dbReference type="Proteomes" id="UP000220611"/>
    </source>
</evidence>
<dbReference type="OrthoDB" id="1956305at2"/>
<dbReference type="EMBL" id="NOXF01000015">
    <property type="protein sequence ID" value="PEQ23485.1"/>
    <property type="molecule type" value="Genomic_DNA"/>
</dbReference>
<organism evidence="2 4">
    <name type="scientific">[Clostridium] leptum DSM 753</name>
    <dbReference type="NCBI Taxonomy" id="428125"/>
    <lineage>
        <taxon>Bacteria</taxon>
        <taxon>Bacillati</taxon>
        <taxon>Bacillota</taxon>
        <taxon>Clostridia</taxon>
        <taxon>Eubacteriales</taxon>
        <taxon>Oscillospiraceae</taxon>
        <taxon>Oscillospiraceae incertae sedis</taxon>
    </lineage>
</organism>
<accession>A7VY56</accession>
<evidence type="ECO:0000313" key="4">
    <source>
        <dbReference type="Proteomes" id="UP000003490"/>
    </source>
</evidence>
<feature type="region of interest" description="Disordered" evidence="1">
    <location>
        <begin position="1"/>
        <end position="129"/>
    </location>
</feature>
<feature type="compositionally biased region" description="Low complexity" evidence="1">
    <location>
        <begin position="93"/>
        <end position="109"/>
    </location>
</feature>
<name>A7VY56_9FIRM</name>
<protein>
    <submittedName>
        <fullName evidence="2">Putative PRTRC system protein A</fullName>
    </submittedName>
</protein>
<dbReference type="Proteomes" id="UP000220611">
    <property type="component" value="Unassembled WGS sequence"/>
</dbReference>
<dbReference type="EMBL" id="ABCB02000021">
    <property type="protein sequence ID" value="EDO59484.1"/>
    <property type="molecule type" value="Genomic_DNA"/>
</dbReference>
<dbReference type="Proteomes" id="UP000003490">
    <property type="component" value="Unassembled WGS sequence"/>
</dbReference>
<dbReference type="AlphaFoldDB" id="A7VY56"/>